<evidence type="ECO:0000259" key="7">
    <source>
        <dbReference type="SMART" id="SM00663"/>
    </source>
</evidence>
<evidence type="ECO:0000256" key="4">
    <source>
        <dbReference type="ARBA" id="ARBA00022695"/>
    </source>
</evidence>
<evidence type="ECO:0000256" key="5">
    <source>
        <dbReference type="ARBA" id="ARBA00023163"/>
    </source>
</evidence>
<keyword evidence="2" id="KW-0240">DNA-directed RNA polymerase</keyword>
<dbReference type="Proteomes" id="UP000191806">
    <property type="component" value="Plasmid pJM1A"/>
</dbReference>
<proteinExistence type="predicted"/>
<keyword evidence="8" id="KW-0614">Plasmid</keyword>
<geneLocation type="plasmid" evidence="9">
    <name>pmpjm1</name>
</geneLocation>
<dbReference type="RefSeq" id="WP_063280569.1">
    <property type="nucleotide sequence ID" value="NZ_CP016746.2"/>
</dbReference>
<evidence type="ECO:0000313" key="9">
    <source>
        <dbReference type="Proteomes" id="UP000191806"/>
    </source>
</evidence>
<organism evidence="8 9">
    <name type="scientific">Lactococcus lactis subsp. cremoris</name>
    <name type="common">Streptococcus cremoris</name>
    <dbReference type="NCBI Taxonomy" id="1359"/>
    <lineage>
        <taxon>Bacteria</taxon>
        <taxon>Bacillati</taxon>
        <taxon>Bacillota</taxon>
        <taxon>Bacilli</taxon>
        <taxon>Lactobacillales</taxon>
        <taxon>Streptococcaceae</taxon>
        <taxon>Lactococcus</taxon>
    </lineage>
</organism>
<dbReference type="GO" id="GO:0003677">
    <property type="term" value="F:DNA binding"/>
    <property type="evidence" value="ECO:0007669"/>
    <property type="project" value="InterPro"/>
</dbReference>
<sequence length="2382" mass="271607">MKNYNLFFTGNDDNDLKTSFQESSKYKEGKFNKENYTSFLEKTLREYLSEKKTNPEIKAPKVSILMANYKSYGLLSNPKSNLVFLQAILQLKKTANLNKNNDPEFAQLLQELPVEIVTQNKTNFEDAVIETANTTPVQQKVPQINASKLINNYVASDMFNLHITEIERNVEKKESYDSALQNYFINNDVNFLTDFDFSLSYDSKAIGSYNDRNFFSRPSLSLMAMHAYQNSLKESPEHFQITNFSSTSFCEYPTDFKYTVEEVANDVVTEKFEHLENEDFLFDDASKADIYSFKVFDTIDTLNKVMITPVAQSETIKENSQQAEFYQALEQVDLRNSQAKSKADLINAYCRFFDATQIRAIKPKLQKSISNYDLVGAKTNMLISANLIAELRERGRFNTDEFRVTSFNNLLKLGVKLPGRNVEMNILNLTASNSNAKPVGEIQEGRTFYRHKTLSKIEQQQVALPELYRQFASANRLQKIKKISNILVAKNNTAVINSINLFNFQTNAPHTFISEFDEKSTGTIDFSVKSTSEFGTFSTKITSSFKASNKPNQMSVQQLYDNQVNALKNNTLNLKMLTEVLTSDLTNESVKDALNNLDEDQVPDLRNFVSEIIGKNKDDFPLLFDRNESNELLKNDLIDLIANDALAMYFKNQLPLKADHIERLIDNQIIKGTKPYSLGNLETEPKSLNFIRIKGDMNDFDFQLLLRNEGYTINNVIDFLNTDNVVDENNEHDYNNGRIADNLINFDPENLIDIKDNYLAQKIVDQLKAQSQENLDNTIDYTNFQLDKNYILKWNANVKTSDGIVEKEGIIGQLFPKNDELGFYQRDFATAKLNPQKQTAYFPFYEGYFVDDSSKSRRENLRLKSFENEMVNAAISAINQTIVASEENNDKVIYETKLNKNYRSEFHGQSIALSEVRKVLVDSKHLNDSDLEYFKMIIKDEMGITEPRDKDEEKNLIARAESLRTVTDLRMRTWFDYSQSVHFGRKLSDQATTLAKAEHDKQNHNILRGYQELSNNYDHIRAFDGDSMRALTKDFNKVFDSAQSSSAKNAGILRVLHEHAEVRPNGEVIDSPIEERSRLVQGNPLMKYSKYDPVIRQQKNITAQRTAKHIAKANVAYTTLGSFNFDDGVVISDKFAERFPVTPLHKVGASERFLKIGDKLTDTHGNKGVSTKVIKTRPAPNQTMEDFMAELEVMKINAPHLYKATLAFQANPDLDIVANPYFYHSRHNAGVLQEGVNSELKFPLVNPFKNEVKPDGISQINYIITDIFGDDKTNIVKKATNSKGRKIGAQMLWVLGTKGVEKFVKEAYSNNSGKWNTLKYYSNVLGMNLSQSGDLLPLGENQDHLNHDQILSHHINLEDYQGKLKYDIEQEQSKAIGEIKSNLQTKTSTQGGLLILPEGLHFNFESSTYENDKMPDLAVLNSKYSVAEQKIVESKFKDNNNLEDDLRSFLPLLPPNLRNKIKAEDGSVMVTEYARNYDTLVETISEYLYITSAINSKGSLVYPANNISPFKALKSSPDARNVTLNKEHLPLIQSAMSSKLQKQYDTLKNKVLNDQFVGRHNIVREELVNARQNNSGTAIVSANPDLDLDQVEVAKEIAETLGIKNNEMLIIDRAPNISSGGAMAFRLLISNDDNLQGIAINPSIDSPFSGDFDGDTFGLIYKRSKEIQEEIKNKMHPALEFYNHNTGTPSMQIHFDEADYIMGLNGLNPEEQELYKQTFEFFPNAVHFSKDDEANPVKEWYAKFEEIDPNLVILDENGKLDMSNPLSQEAWCSYISKEIKSVTLNDNSFFASTIQMTNEETVIESLKQQTKERDGAKGKLDALLSKEEKAALSEAENANPNDFKDGTLLECFEHGQSYADSINTQNADAAKADATANAGTDTQLAMAYLQDSTVASVLNVTYNSTQAPLQLKHDAEMIKPTLALIQDKLPLLLKGKPKETDYMHLKTSQAEGKAGSYEDYLAKQTAKENGEEVAFTEYDLTDEEALIIKMFETKYTKDDWVNDICQSFDSIHISVPKDDVEDMAQYYFDENDNFKTQEEMEENITLSQRLKYHNSRNSEQIIFNKDIRNNLFEGNTYNHDDEIIATVPEEYINSYNSTPQVFEETIETQSLNSSKVGQISEFGYSYINSQQEIRDIFESLQETYENNSNEALPVFVQTEANEKASRKTAYSYAMIENALDEVKLPKFSEFNPENKGKLYDVIDQVVDATKLNKIYQNVRRPNSEQTIQEAAQSMVKDKIDRCENIEVHSSRSANGNVREKYFPVALNTDQERYTQRDWVNELKSQGFKYAKFSGKNNKDIQFGKSKMENEIKQELFTKQFDLSSEEDYRSQLKEKAKELLEQRFEESQGHSTTLEKENKAKPLESSEFTSHLNNEVEIEMEV</sequence>
<name>A0A1V0PCZ5_LACLC</name>
<dbReference type="Gene3D" id="2.40.270.10">
    <property type="entry name" value="DNA-directed RNA polymerase, subunit 2, domain 6"/>
    <property type="match status" value="1"/>
</dbReference>
<reference evidence="8 9" key="1">
    <citation type="journal article" date="2017" name="BMC Genomics">
        <title>Comparative and functional genomics of the Lactococcus lactis taxon; insights into evolution and niche adaptation.</title>
        <authorList>
            <person name="Kelleher P."/>
            <person name="Bottacini F."/>
            <person name="Mahony J."/>
            <person name="Kilcawley K.N."/>
            <person name="van Sinderen D."/>
        </authorList>
    </citation>
    <scope>NUCLEOTIDE SEQUENCE [LARGE SCALE GENOMIC DNA]</scope>
    <source>
        <strain evidence="8 9">JM1</strain>
        <plasmid evidence="9">pmpjm1</plasmid>
    </source>
</reference>
<dbReference type="SMART" id="SM00663">
    <property type="entry name" value="RPOLA_N"/>
    <property type="match status" value="1"/>
</dbReference>
<gene>
    <name evidence="8" type="ORF">LLJM1_04025</name>
</gene>
<feature type="domain" description="RNA polymerase N-terminal" evidence="7">
    <location>
        <begin position="1443"/>
        <end position="1708"/>
    </location>
</feature>
<dbReference type="GO" id="GO:0003899">
    <property type="term" value="F:DNA-directed RNA polymerase activity"/>
    <property type="evidence" value="ECO:0007669"/>
    <property type="project" value="UniProtKB-EC"/>
</dbReference>
<dbReference type="GO" id="GO:0006351">
    <property type="term" value="P:DNA-templated transcription"/>
    <property type="evidence" value="ECO:0007669"/>
    <property type="project" value="InterPro"/>
</dbReference>
<dbReference type="InterPro" id="IPR037033">
    <property type="entry name" value="DNA-dir_RNAP_su2_hyb_sf"/>
</dbReference>
<keyword evidence="3" id="KW-0808">Transferase</keyword>
<dbReference type="EC" id="2.7.7.6" evidence="1"/>
<protein>
    <recommendedName>
        <fullName evidence="1">DNA-directed RNA polymerase</fullName>
        <ecNumber evidence="1">2.7.7.6</ecNumber>
    </recommendedName>
</protein>
<dbReference type="GO" id="GO:0000428">
    <property type="term" value="C:DNA-directed RNA polymerase complex"/>
    <property type="evidence" value="ECO:0007669"/>
    <property type="project" value="UniProtKB-KW"/>
</dbReference>
<keyword evidence="5" id="KW-0804">Transcription</keyword>
<dbReference type="InterPro" id="IPR006592">
    <property type="entry name" value="RNA_pol_N"/>
</dbReference>
<feature type="region of interest" description="Disordered" evidence="6">
    <location>
        <begin position="2343"/>
        <end position="2370"/>
    </location>
</feature>
<evidence type="ECO:0000256" key="3">
    <source>
        <dbReference type="ARBA" id="ARBA00022679"/>
    </source>
</evidence>
<dbReference type="SUPFAM" id="SSF64484">
    <property type="entry name" value="beta and beta-prime subunits of DNA dependent RNA-polymerase"/>
    <property type="match status" value="2"/>
</dbReference>
<evidence type="ECO:0000256" key="2">
    <source>
        <dbReference type="ARBA" id="ARBA00022478"/>
    </source>
</evidence>
<dbReference type="EMBL" id="CP016746">
    <property type="protein sequence ID" value="ARE27133.1"/>
    <property type="molecule type" value="Genomic_DNA"/>
</dbReference>
<keyword evidence="4" id="KW-0548">Nucleotidyltransferase</keyword>
<accession>A0A1V0PCZ5</accession>
<evidence type="ECO:0000256" key="1">
    <source>
        <dbReference type="ARBA" id="ARBA00012418"/>
    </source>
</evidence>
<evidence type="ECO:0000313" key="8">
    <source>
        <dbReference type="EMBL" id="ARE27133.1"/>
    </source>
</evidence>
<dbReference type="Gene3D" id="2.40.40.20">
    <property type="match status" value="1"/>
</dbReference>
<evidence type="ECO:0000256" key="6">
    <source>
        <dbReference type="SAM" id="MobiDB-lite"/>
    </source>
</evidence>
<feature type="compositionally biased region" description="Basic and acidic residues" evidence="6">
    <location>
        <begin position="2343"/>
        <end position="2364"/>
    </location>
</feature>